<dbReference type="InterPro" id="IPR050204">
    <property type="entry name" value="AraC_XylS_family_regulators"/>
</dbReference>
<feature type="domain" description="HTH araC/xylS-type" evidence="4">
    <location>
        <begin position="136"/>
        <end position="234"/>
    </location>
</feature>
<dbReference type="SMART" id="SM00342">
    <property type="entry name" value="HTH_ARAC"/>
    <property type="match status" value="1"/>
</dbReference>
<organism evidence="5 6">
    <name type="scientific">Pseudolysobacter antarcticus</name>
    <dbReference type="NCBI Taxonomy" id="2511995"/>
    <lineage>
        <taxon>Bacteria</taxon>
        <taxon>Pseudomonadati</taxon>
        <taxon>Pseudomonadota</taxon>
        <taxon>Gammaproteobacteria</taxon>
        <taxon>Lysobacterales</taxon>
        <taxon>Rhodanobacteraceae</taxon>
        <taxon>Pseudolysobacter</taxon>
    </lineage>
</organism>
<keyword evidence="1" id="KW-0805">Transcription regulation</keyword>
<name>A0A411HPY8_9GAMM</name>
<dbReference type="KEGG" id="xbc:ELE36_02395"/>
<dbReference type="InterPro" id="IPR018060">
    <property type="entry name" value="HTH_AraC"/>
</dbReference>
<proteinExistence type="predicted"/>
<dbReference type="InterPro" id="IPR020449">
    <property type="entry name" value="Tscrpt_reg_AraC-type_HTH"/>
</dbReference>
<accession>A0A411HPY8</accession>
<dbReference type="EMBL" id="CP035704">
    <property type="protein sequence ID" value="QBB72526.1"/>
    <property type="molecule type" value="Genomic_DNA"/>
</dbReference>
<dbReference type="Gene3D" id="1.10.10.60">
    <property type="entry name" value="Homeodomain-like"/>
    <property type="match status" value="1"/>
</dbReference>
<evidence type="ECO:0000313" key="5">
    <source>
        <dbReference type="EMBL" id="QBB72526.1"/>
    </source>
</evidence>
<dbReference type="OrthoDB" id="6146868at2"/>
<keyword evidence="2" id="KW-0238">DNA-binding</keyword>
<keyword evidence="3" id="KW-0804">Transcription</keyword>
<evidence type="ECO:0000256" key="1">
    <source>
        <dbReference type="ARBA" id="ARBA00023015"/>
    </source>
</evidence>
<dbReference type="Pfam" id="PF12833">
    <property type="entry name" value="HTH_18"/>
    <property type="match status" value="1"/>
</dbReference>
<dbReference type="PRINTS" id="PR00032">
    <property type="entry name" value="HTHARAC"/>
</dbReference>
<protein>
    <submittedName>
        <fullName evidence="5">AraC family transcriptional regulator</fullName>
    </submittedName>
</protein>
<dbReference type="Pfam" id="PF08448">
    <property type="entry name" value="PAS_4"/>
    <property type="match status" value="1"/>
</dbReference>
<dbReference type="PROSITE" id="PS01124">
    <property type="entry name" value="HTH_ARAC_FAMILY_2"/>
    <property type="match status" value="1"/>
</dbReference>
<dbReference type="SUPFAM" id="SSF46689">
    <property type="entry name" value="Homeodomain-like"/>
    <property type="match status" value="2"/>
</dbReference>
<dbReference type="GO" id="GO:0043565">
    <property type="term" value="F:sequence-specific DNA binding"/>
    <property type="evidence" value="ECO:0007669"/>
    <property type="project" value="InterPro"/>
</dbReference>
<dbReference type="Proteomes" id="UP000291562">
    <property type="component" value="Chromosome"/>
</dbReference>
<dbReference type="InterPro" id="IPR018062">
    <property type="entry name" value="HTH_AraC-typ_CS"/>
</dbReference>
<keyword evidence="6" id="KW-1185">Reference proteome</keyword>
<dbReference type="GO" id="GO:0003700">
    <property type="term" value="F:DNA-binding transcription factor activity"/>
    <property type="evidence" value="ECO:0007669"/>
    <property type="project" value="InterPro"/>
</dbReference>
<dbReference type="SUPFAM" id="SSF55785">
    <property type="entry name" value="PYP-like sensor domain (PAS domain)"/>
    <property type="match status" value="1"/>
</dbReference>
<dbReference type="InterPro" id="IPR009057">
    <property type="entry name" value="Homeodomain-like_sf"/>
</dbReference>
<reference evidence="5 6" key="1">
    <citation type="submission" date="2019-01" db="EMBL/GenBank/DDBJ databases">
        <title>Pseudolysobacter antarctica gen. nov., sp. nov., isolated from Fildes Peninsula, Antarctica.</title>
        <authorList>
            <person name="Wei Z."/>
            <person name="Peng F."/>
        </authorList>
    </citation>
    <scope>NUCLEOTIDE SEQUENCE [LARGE SCALE GENOMIC DNA]</scope>
    <source>
        <strain evidence="5 6">AQ6-296</strain>
    </source>
</reference>
<evidence type="ECO:0000259" key="4">
    <source>
        <dbReference type="PROSITE" id="PS01124"/>
    </source>
</evidence>
<evidence type="ECO:0000256" key="3">
    <source>
        <dbReference type="ARBA" id="ARBA00023163"/>
    </source>
</evidence>
<dbReference type="InterPro" id="IPR013656">
    <property type="entry name" value="PAS_4"/>
</dbReference>
<sequence>MANIASTAYIEAMFDHMPDVVFCIKDRAGRYVLMSKACVERCGLNNKQDAIGKTAFALFPAPMAERYARQDELLFKNGKPIIDSLDLTVYRDHSTGWCLSMKQPLYDKSGDIIGLACLSKDLVEPSRARMIDSDFSAAVDMMRERYAETLRVEDLARQAKLSVPQFERRMKKIFQLSAAQYLMKARVDAAARLLQHTSKSISDIAQQAGFSDQSRLSRLFRRVTGMTPGQYRQIIREWH</sequence>
<evidence type="ECO:0000313" key="6">
    <source>
        <dbReference type="Proteomes" id="UP000291562"/>
    </source>
</evidence>
<dbReference type="InterPro" id="IPR035965">
    <property type="entry name" value="PAS-like_dom_sf"/>
</dbReference>
<dbReference type="PANTHER" id="PTHR46796">
    <property type="entry name" value="HTH-TYPE TRANSCRIPTIONAL ACTIVATOR RHAS-RELATED"/>
    <property type="match status" value="1"/>
</dbReference>
<dbReference type="PROSITE" id="PS00041">
    <property type="entry name" value="HTH_ARAC_FAMILY_1"/>
    <property type="match status" value="1"/>
</dbReference>
<dbReference type="PANTHER" id="PTHR46796:SF13">
    <property type="entry name" value="HTH-TYPE TRANSCRIPTIONAL ACTIVATOR RHAS"/>
    <property type="match status" value="1"/>
</dbReference>
<dbReference type="AlphaFoldDB" id="A0A411HPY8"/>
<dbReference type="Gene3D" id="3.30.450.20">
    <property type="entry name" value="PAS domain"/>
    <property type="match status" value="1"/>
</dbReference>
<evidence type="ECO:0000256" key="2">
    <source>
        <dbReference type="ARBA" id="ARBA00023125"/>
    </source>
</evidence>
<gene>
    <name evidence="5" type="ORF">ELE36_02395</name>
</gene>